<proteinExistence type="predicted"/>
<feature type="transmembrane region" description="Helical" evidence="1">
    <location>
        <begin position="408"/>
        <end position="429"/>
    </location>
</feature>
<evidence type="ECO:0000313" key="2">
    <source>
        <dbReference type="EMBL" id="OOM77746.1"/>
    </source>
</evidence>
<dbReference type="OrthoDB" id="2348595at2"/>
<organism evidence="2 3">
    <name type="scientific">Clostridium puniceum</name>
    <dbReference type="NCBI Taxonomy" id="29367"/>
    <lineage>
        <taxon>Bacteria</taxon>
        <taxon>Bacillati</taxon>
        <taxon>Bacillota</taxon>
        <taxon>Clostridia</taxon>
        <taxon>Eubacteriales</taxon>
        <taxon>Clostridiaceae</taxon>
        <taxon>Clostridium</taxon>
    </lineage>
</organism>
<feature type="transmembrane region" description="Helical" evidence="1">
    <location>
        <begin position="133"/>
        <end position="155"/>
    </location>
</feature>
<keyword evidence="1" id="KW-1133">Transmembrane helix</keyword>
<comment type="caution">
    <text evidence="2">The sequence shown here is derived from an EMBL/GenBank/DDBJ whole genome shotgun (WGS) entry which is preliminary data.</text>
</comment>
<feature type="transmembrane region" description="Helical" evidence="1">
    <location>
        <begin position="266"/>
        <end position="285"/>
    </location>
</feature>
<reference evidence="2 3" key="1">
    <citation type="submission" date="2016-05" db="EMBL/GenBank/DDBJ databases">
        <title>Microbial solvent formation.</title>
        <authorList>
            <person name="Poehlein A."/>
            <person name="Montoya Solano J.D."/>
            <person name="Flitsch S."/>
            <person name="Krabben P."/>
            <person name="Duerre P."/>
            <person name="Daniel R."/>
        </authorList>
    </citation>
    <scope>NUCLEOTIDE SEQUENCE [LARGE SCALE GENOMIC DNA]</scope>
    <source>
        <strain evidence="2 3">DSM 2619</strain>
    </source>
</reference>
<feature type="transmembrane region" description="Helical" evidence="1">
    <location>
        <begin position="161"/>
        <end position="181"/>
    </location>
</feature>
<protein>
    <submittedName>
        <fullName evidence="2">Uncharacterized protein</fullName>
    </submittedName>
</protein>
<keyword evidence="1" id="KW-0812">Transmembrane</keyword>
<dbReference type="EMBL" id="LZZM01000143">
    <property type="protein sequence ID" value="OOM77746.1"/>
    <property type="molecule type" value="Genomic_DNA"/>
</dbReference>
<dbReference type="Proteomes" id="UP000190890">
    <property type="component" value="Unassembled WGS sequence"/>
</dbReference>
<feature type="transmembrane region" description="Helical" evidence="1">
    <location>
        <begin position="225"/>
        <end position="245"/>
    </location>
</feature>
<feature type="transmembrane region" description="Helical" evidence="1">
    <location>
        <begin position="21"/>
        <end position="39"/>
    </location>
</feature>
<keyword evidence="3" id="KW-1185">Reference proteome</keyword>
<dbReference type="RefSeq" id="WP_077847326.1">
    <property type="nucleotide sequence ID" value="NZ_LZZM01000143.1"/>
</dbReference>
<name>A0A1S8TJ92_9CLOT</name>
<feature type="transmembrane region" description="Helical" evidence="1">
    <location>
        <begin position="335"/>
        <end position="354"/>
    </location>
</feature>
<dbReference type="Gene3D" id="2.60.120.260">
    <property type="entry name" value="Galactose-binding domain-like"/>
    <property type="match status" value="1"/>
</dbReference>
<feature type="transmembrane region" description="Helical" evidence="1">
    <location>
        <begin position="361"/>
        <end position="381"/>
    </location>
</feature>
<feature type="transmembrane region" description="Helical" evidence="1">
    <location>
        <begin position="438"/>
        <end position="460"/>
    </location>
</feature>
<feature type="transmembrane region" description="Helical" evidence="1">
    <location>
        <begin position="201"/>
        <end position="219"/>
    </location>
</feature>
<evidence type="ECO:0000256" key="1">
    <source>
        <dbReference type="SAM" id="Phobius"/>
    </source>
</evidence>
<evidence type="ECO:0000313" key="3">
    <source>
        <dbReference type="Proteomes" id="UP000190890"/>
    </source>
</evidence>
<accession>A0A1S8TJ92</accession>
<keyword evidence="1" id="KW-0472">Membrane</keyword>
<feature type="transmembrane region" description="Helical" evidence="1">
    <location>
        <begin position="100"/>
        <end position="121"/>
    </location>
</feature>
<gene>
    <name evidence="2" type="ORF">CLPUN_21810</name>
</gene>
<dbReference type="STRING" id="29367.CLPUN_21810"/>
<sequence length="1474" mass="170590">MRKLKIYKKVRDNIYIYRYDIFSIIIMVLIILCMLAPIYKQGQIVFSDMAFGFTSERYMNEIFGAWNERWSTSTLLNVPRLAFIYPLYLLSKMFNYSGPFFLKSFITVLILTSAISMYLFSKRIVSIYFLKKFDFFKVFALITGAIFYAINPWVVIRIQHIYLLCGYSLIPLVLMFFFNAFDPKFQEQLIPGYYIYSKNLYKRNVVDIFFLSIFFTISAGAIHYFFYDIIFMFIIGVLIVGKTIIKTGFQHKKRIISILINNIKKIILFASIFGCFSAYWLSAYLGSILLKAQASQHNINVVDTLSLFSRNSSIKNVIYFISYWWPMFDISNLPSSFYLGGAIIIIFVLYAMICKGYKYNIIAFFALCTVIFLIASTGVSLDFFSETFIFIVSKTPIIGSMFRDPNKFIGLMAVGFSVLLTFGIQNFMLKFQYKRYEYAIKIASILIVITAFCFYLMPFYNHFINGFYSPITIPKDYLDVQNHLKEKDKFDSKVLYIPTADNMIQNYNGVATPYWNKNNDVSGVEKATGDIQIYSSQKNTIFQHEGNSLSINYYMNFIQAMLDNGTSKNVGKLVSAFGVNELAYHNEYNGQEARQKFNLEILKNQTGLKKTYENGIFSLYNIEDNLPYLYNVPKKIITPYGYSRLESYSNIPNFNFKDYGVIFSSLEDKSYIKDLNKEDYIEVNDYNDLLLSNLQKENYIYPFNVINDGDAFLKWSKTLVSNNDWKWYLSSQGLKNYPFDFDCNAGVALTYATSRLDVPANKIDTIKGKLIADFDSMLRTEKFFVPDNPKIFSVLANPQTDNNSVPVLYGEIMKGEPQNIWQVAKAGLIDAKENNPYKFNIVISGRGTNKMHVKVRFFDKQMNDLGINYVVSSHEDVNFDSVNFKGDYVSPSGSAYMRIELLSYQKPEQKNYWWIHDINIYDLGEYKKPNIFTMTKNVKTDQKAKVYMRTLVSAKGGDLEVKINDEAVKINTKDNSITQFKWIDLGEYKFHSGDNEISVENKEGFNAVNLFACIPDEDFDKLSFPINSAINRSNIFAVLEAENDFNYSGNVQSERAYPKLSMGKGISSQSGVLERNIDIVKNSDYSFSLNINGDGKNNGKLKVMILDEQNNIVINKEILTTDLVSNGDEKDIVIDKIPLSDTFPQTIKYIDNIINHYNNFTIHNIFLKQGKYKIRILFDSNVPSTSTISDIHKFDPNEIKVPNNIEDVYDESNGDNSIISNDMMRDRIDGNTLHFDFDKTSSSNWYNYASKKISVVPDEEYLVNFDAISENIRKRHMKLEFLDENYKLIDVTYINDVDESEKNQWNNYQQVIQVPTEAKYMQFHILCLGNKAAQGFIEMKNYSIVKYKDLITFDNMIYFEGNDINAFFKSNLENHEVEYERIDSMKRNFKINNPNNDRILLNYTESSNPLWQILLGDFKDRGNLKLNGVTTGIITDQTGQGTIEIVLRKLYYFSFAFIIIGFALSYIIFKKCKK</sequence>
<feature type="transmembrane region" description="Helical" evidence="1">
    <location>
        <begin position="1450"/>
        <end position="1469"/>
    </location>
</feature>